<evidence type="ECO:0000256" key="4">
    <source>
        <dbReference type="ARBA" id="ARBA00022490"/>
    </source>
</evidence>
<comment type="PTM">
    <text evidence="12">Upon Fe-S cluster removal intramolecular disulfide bonds are formed.</text>
</comment>
<dbReference type="PROSITE" id="PS51674">
    <property type="entry name" value="4FE4S_WBL"/>
    <property type="match status" value="1"/>
</dbReference>
<dbReference type="Pfam" id="PF02467">
    <property type="entry name" value="Whib"/>
    <property type="match status" value="1"/>
</dbReference>
<accession>A0ABN4DC36</accession>
<keyword evidence="8 12" id="KW-0805">Transcription regulation</keyword>
<dbReference type="HAMAP" id="MF_01479">
    <property type="entry name" value="WhiB"/>
    <property type="match status" value="1"/>
</dbReference>
<feature type="binding site" evidence="12">
    <location>
        <position position="56"/>
    </location>
    <ligand>
        <name>[4Fe-4S] cluster</name>
        <dbReference type="ChEBI" id="CHEBI:49883"/>
    </ligand>
</feature>
<evidence type="ECO:0000256" key="3">
    <source>
        <dbReference type="ARBA" id="ARBA00022485"/>
    </source>
</evidence>
<comment type="similarity">
    <text evidence="2 12">Belongs to the WhiB family.</text>
</comment>
<evidence type="ECO:0000313" key="15">
    <source>
        <dbReference type="Proteomes" id="UP000028504"/>
    </source>
</evidence>
<feature type="binding site" evidence="12">
    <location>
        <position position="23"/>
    </location>
    <ligand>
        <name>[4Fe-4S] cluster</name>
        <dbReference type="ChEBI" id="CHEBI:49883"/>
    </ligand>
</feature>
<dbReference type="InterPro" id="IPR034768">
    <property type="entry name" value="4FE4S_WBL"/>
</dbReference>
<name>A0ABN4DC36_9CORY</name>
<evidence type="ECO:0000256" key="12">
    <source>
        <dbReference type="HAMAP-Rule" id="MF_01479"/>
    </source>
</evidence>
<evidence type="ECO:0000256" key="6">
    <source>
        <dbReference type="ARBA" id="ARBA00023004"/>
    </source>
</evidence>
<keyword evidence="7 12" id="KW-0411">Iron-sulfur</keyword>
<keyword evidence="9 12" id="KW-0238">DNA-binding</keyword>
<organism evidence="14 15">
    <name type="scientific">Corynebacterium atypicum</name>
    <dbReference type="NCBI Taxonomy" id="191610"/>
    <lineage>
        <taxon>Bacteria</taxon>
        <taxon>Bacillati</taxon>
        <taxon>Actinomycetota</taxon>
        <taxon>Actinomycetes</taxon>
        <taxon>Mycobacteriales</taxon>
        <taxon>Corynebacteriaceae</taxon>
        <taxon>Corynebacterium</taxon>
    </lineage>
</organism>
<dbReference type="InterPro" id="IPR003482">
    <property type="entry name" value="Whib"/>
</dbReference>
<evidence type="ECO:0000313" key="14">
    <source>
        <dbReference type="EMBL" id="AIG63718.1"/>
    </source>
</evidence>
<keyword evidence="15" id="KW-1185">Reference proteome</keyword>
<evidence type="ECO:0000256" key="9">
    <source>
        <dbReference type="ARBA" id="ARBA00023125"/>
    </source>
</evidence>
<dbReference type="PANTHER" id="PTHR38839">
    <property type="entry name" value="TRANSCRIPTIONAL REGULATOR WHID-RELATED"/>
    <property type="match status" value="1"/>
</dbReference>
<keyword evidence="6 12" id="KW-0408">Iron</keyword>
<evidence type="ECO:0000256" key="1">
    <source>
        <dbReference type="ARBA" id="ARBA00004496"/>
    </source>
</evidence>
<sequence>MTVPDLLPGPNADFWDWQLKGACRGQDSSAFYHPEGERGRSRALCEARAKAICQVCPVIAECREHALRVGEPYGVWGGLSESERMTILRRREFSRA</sequence>
<comment type="cofactor">
    <cofactor evidence="12">
        <name>[4Fe-4S] cluster</name>
        <dbReference type="ChEBI" id="CHEBI:49883"/>
    </cofactor>
    <text evidence="12">Binds 1 [4Fe-4S] cluster per subunit. Following nitrosylation of the [4Fe-4S] cluster binds 1 [4Fe-8(NO)] cluster per subunit.</text>
</comment>
<feature type="binding site" evidence="12">
    <location>
        <position position="53"/>
    </location>
    <ligand>
        <name>[4Fe-4S] cluster</name>
        <dbReference type="ChEBI" id="CHEBI:49883"/>
    </ligand>
</feature>
<dbReference type="PANTHER" id="PTHR38839:SF5">
    <property type="entry name" value="TRANSCRIPTIONAL REGULATOR WHID"/>
    <property type="match status" value="1"/>
</dbReference>
<evidence type="ECO:0000256" key="5">
    <source>
        <dbReference type="ARBA" id="ARBA00022723"/>
    </source>
</evidence>
<evidence type="ECO:0000256" key="7">
    <source>
        <dbReference type="ARBA" id="ARBA00023014"/>
    </source>
</evidence>
<feature type="domain" description="4Fe-4S Wbl-type" evidence="13">
    <location>
        <begin position="22"/>
        <end position="86"/>
    </location>
</feature>
<evidence type="ECO:0000256" key="10">
    <source>
        <dbReference type="ARBA" id="ARBA00023157"/>
    </source>
</evidence>
<reference evidence="14 15" key="1">
    <citation type="submission" date="2014-07" db="EMBL/GenBank/DDBJ databases">
        <title>Complete genome sequence of Corynebacterium atypicum DSM 44849: identifiction of the mycolic acid biosynthesis genes.</title>
        <authorList>
            <person name="Tippelt A."/>
            <person name="Mollmann S."/>
            <person name="Albersmeier A."/>
            <person name="Jaenicke S."/>
            <person name="Ruckert C."/>
            <person name="Tauch A."/>
        </authorList>
    </citation>
    <scope>NUCLEOTIDE SEQUENCE [LARGE SCALE GENOMIC DNA]</scope>
    <source>
        <strain evidence="14 15">R2070</strain>
    </source>
</reference>
<evidence type="ECO:0000256" key="8">
    <source>
        <dbReference type="ARBA" id="ARBA00023015"/>
    </source>
</evidence>
<gene>
    <name evidence="12" type="primary">whiB</name>
    <name evidence="14" type="ORF">CATYP_02375</name>
</gene>
<keyword evidence="3 12" id="KW-0004">4Fe-4S</keyword>
<evidence type="ECO:0000256" key="11">
    <source>
        <dbReference type="ARBA" id="ARBA00023163"/>
    </source>
</evidence>
<protein>
    <recommendedName>
        <fullName evidence="12">Transcriptional regulator WhiB</fullName>
    </recommendedName>
</protein>
<proteinExistence type="inferred from homology"/>
<keyword evidence="11 12" id="KW-0804">Transcription</keyword>
<dbReference type="RefSeq" id="WP_038604536.1">
    <property type="nucleotide sequence ID" value="NZ_CP008944.1"/>
</dbReference>
<keyword evidence="5 12" id="KW-0479">Metal-binding</keyword>
<comment type="subcellular location">
    <subcellularLocation>
        <location evidence="1 12">Cytoplasm</location>
    </subcellularLocation>
</comment>
<evidence type="ECO:0000256" key="2">
    <source>
        <dbReference type="ARBA" id="ARBA00006597"/>
    </source>
</evidence>
<dbReference type="EMBL" id="CP008944">
    <property type="protein sequence ID" value="AIG63718.1"/>
    <property type="molecule type" value="Genomic_DNA"/>
</dbReference>
<keyword evidence="10 12" id="KW-1015">Disulfide bond</keyword>
<comment type="PTM">
    <text evidence="12">The Fe-S cluster can be nitrosylated by nitric oxide (NO).</text>
</comment>
<evidence type="ECO:0000259" key="13">
    <source>
        <dbReference type="PROSITE" id="PS51674"/>
    </source>
</evidence>
<dbReference type="Proteomes" id="UP000028504">
    <property type="component" value="Chromosome"/>
</dbReference>
<comment type="function">
    <text evidence="12">Acts as a transcriptional regulator. Probably redox-responsive. The apo- but not holo-form probably binds DNA.</text>
</comment>
<keyword evidence="4 12" id="KW-0963">Cytoplasm</keyword>
<feature type="binding site" evidence="12">
    <location>
        <position position="62"/>
    </location>
    <ligand>
        <name>[4Fe-4S] cluster</name>
        <dbReference type="ChEBI" id="CHEBI:49883"/>
    </ligand>
</feature>